<dbReference type="Proteomes" id="UP000321638">
    <property type="component" value="Unassembled WGS sequence"/>
</dbReference>
<evidence type="ECO:0000256" key="3">
    <source>
        <dbReference type="PIRSR" id="PIRSR605511-2"/>
    </source>
</evidence>
<proteinExistence type="predicted"/>
<dbReference type="GO" id="GO:0046872">
    <property type="term" value="F:metal ion binding"/>
    <property type="evidence" value="ECO:0007669"/>
    <property type="project" value="UniProtKB-KW"/>
</dbReference>
<protein>
    <submittedName>
        <fullName evidence="5">SMP-30/gluconolactonase/LRE family protein</fullName>
    </submittedName>
</protein>
<feature type="domain" description="SMP-30/Gluconolactonase/LRE-like region" evidence="4">
    <location>
        <begin position="14"/>
        <end position="252"/>
    </location>
</feature>
<feature type="binding site" evidence="3">
    <location>
        <position position="98"/>
    </location>
    <ligand>
        <name>substrate</name>
    </ligand>
</feature>
<dbReference type="SUPFAM" id="SSF63829">
    <property type="entry name" value="Calcium-dependent phosphotriesterase"/>
    <property type="match status" value="1"/>
</dbReference>
<comment type="caution">
    <text evidence="5">The sequence shown here is derived from an EMBL/GenBank/DDBJ whole genome shotgun (WGS) entry which is preliminary data.</text>
</comment>
<dbReference type="InterPro" id="IPR051262">
    <property type="entry name" value="SMP-30/CGR1_Lactonase"/>
</dbReference>
<accession>A0A5C8PJ39</accession>
<evidence type="ECO:0000313" key="5">
    <source>
        <dbReference type="EMBL" id="TXL73823.1"/>
    </source>
</evidence>
<evidence type="ECO:0000256" key="1">
    <source>
        <dbReference type="ARBA" id="ARBA00022801"/>
    </source>
</evidence>
<dbReference type="InterPro" id="IPR005511">
    <property type="entry name" value="SMP-30"/>
</dbReference>
<dbReference type="GO" id="GO:0016787">
    <property type="term" value="F:hydrolase activity"/>
    <property type="evidence" value="ECO:0007669"/>
    <property type="project" value="UniProtKB-KW"/>
</dbReference>
<feature type="binding site" evidence="3">
    <location>
        <position position="195"/>
    </location>
    <ligand>
        <name>a divalent metal cation</name>
        <dbReference type="ChEBI" id="CHEBI:60240"/>
    </ligand>
</feature>
<feature type="binding site" evidence="3">
    <location>
        <position position="116"/>
    </location>
    <ligand>
        <name>substrate</name>
    </ligand>
</feature>
<dbReference type="PRINTS" id="PR01790">
    <property type="entry name" value="SMP30FAMILY"/>
</dbReference>
<keyword evidence="3" id="KW-0862">Zinc</keyword>
<dbReference type="InterPro" id="IPR013658">
    <property type="entry name" value="SGL"/>
</dbReference>
<comment type="cofactor">
    <cofactor evidence="3">
        <name>Zn(2+)</name>
        <dbReference type="ChEBI" id="CHEBI:29105"/>
    </cofactor>
    <text evidence="3">Binds 1 divalent metal cation per subunit.</text>
</comment>
<organism evidence="5 6">
    <name type="scientific">Vineibacter terrae</name>
    <dbReference type="NCBI Taxonomy" id="2586908"/>
    <lineage>
        <taxon>Bacteria</taxon>
        <taxon>Pseudomonadati</taxon>
        <taxon>Pseudomonadota</taxon>
        <taxon>Alphaproteobacteria</taxon>
        <taxon>Hyphomicrobiales</taxon>
        <taxon>Vineibacter</taxon>
    </lineage>
</organism>
<dbReference type="RefSeq" id="WP_147848618.1">
    <property type="nucleotide sequence ID" value="NZ_VDUZ01000022.1"/>
</dbReference>
<dbReference type="EMBL" id="VDUZ01000022">
    <property type="protein sequence ID" value="TXL73823.1"/>
    <property type="molecule type" value="Genomic_DNA"/>
</dbReference>
<sequence length="281" mass="30274">MPDALDVLVDGLTFPEGPRWHDGRLWFSDFYSYSVLAVDAGGKLETIVEVPQRPSGLGWTRDGRLLIVSMLDRKLLGLDGTTLTPVADLSALASGPCNDMVVDSQGRAYVGNFGFDRHKGEAQRTTCIVRVDPDGTVTKAADDLLFPNGTVITPDGKTLIVGETFAHRLTAFDVAADGTLSNPRLWARVEGCYPDGICLDAEGAIWVSDPFGHRLLRVFEGGRIAREIPLAPRGAYACMLGGDDRRTLFVCTNSGSGPSIADKRDGRIETLRVDVPGAGWP</sequence>
<dbReference type="PANTHER" id="PTHR47572:SF4">
    <property type="entry name" value="LACTONASE DRP35"/>
    <property type="match status" value="1"/>
</dbReference>
<name>A0A5C8PJ39_9HYPH</name>
<dbReference type="InterPro" id="IPR011042">
    <property type="entry name" value="6-blade_b-propeller_TolB-like"/>
</dbReference>
<dbReference type="AlphaFoldDB" id="A0A5C8PJ39"/>
<feature type="binding site" evidence="3">
    <location>
        <position position="16"/>
    </location>
    <ligand>
        <name>a divalent metal cation</name>
        <dbReference type="ChEBI" id="CHEBI:60240"/>
    </ligand>
</feature>
<dbReference type="Gene3D" id="2.120.10.30">
    <property type="entry name" value="TolB, C-terminal domain"/>
    <property type="match status" value="1"/>
</dbReference>
<dbReference type="OrthoDB" id="2633250at2"/>
<keyword evidence="1" id="KW-0378">Hydrolase</keyword>
<gene>
    <name evidence="5" type="ORF">FHP25_19410</name>
</gene>
<reference evidence="5 6" key="1">
    <citation type="submission" date="2019-06" db="EMBL/GenBank/DDBJ databases">
        <title>New taxonomy in bacterial strain CC-CFT640, isolated from vineyard.</title>
        <authorList>
            <person name="Lin S.-Y."/>
            <person name="Tsai C.-F."/>
            <person name="Young C.-C."/>
        </authorList>
    </citation>
    <scope>NUCLEOTIDE SEQUENCE [LARGE SCALE GENOMIC DNA]</scope>
    <source>
        <strain evidence="5 6">CC-CFT640</strain>
    </source>
</reference>
<evidence type="ECO:0000256" key="2">
    <source>
        <dbReference type="PIRSR" id="PIRSR605511-1"/>
    </source>
</evidence>
<evidence type="ECO:0000259" key="4">
    <source>
        <dbReference type="Pfam" id="PF08450"/>
    </source>
</evidence>
<dbReference type="Pfam" id="PF08450">
    <property type="entry name" value="SGL"/>
    <property type="match status" value="1"/>
</dbReference>
<keyword evidence="6" id="KW-1185">Reference proteome</keyword>
<dbReference type="PANTHER" id="PTHR47572">
    <property type="entry name" value="LIPOPROTEIN-RELATED"/>
    <property type="match status" value="1"/>
</dbReference>
<keyword evidence="3" id="KW-0479">Metal-binding</keyword>
<feature type="active site" description="Proton donor/acceptor" evidence="2">
    <location>
        <position position="195"/>
    </location>
</feature>
<evidence type="ECO:0000313" key="6">
    <source>
        <dbReference type="Proteomes" id="UP000321638"/>
    </source>
</evidence>
<feature type="binding site" evidence="3">
    <location>
        <position position="148"/>
    </location>
    <ligand>
        <name>a divalent metal cation</name>
        <dbReference type="ChEBI" id="CHEBI:60240"/>
    </ligand>
</feature>